<sequence length="66" mass="6898">MLGLALPDDHDVLLRLIEYALAEAEHLNDGACAGFLAAALTTLSQSRRPDPALPCGLPWGGAPFPS</sequence>
<name>A0A934IP83_9HYPH</name>
<evidence type="ECO:0000313" key="2">
    <source>
        <dbReference type="Proteomes" id="UP000609531"/>
    </source>
</evidence>
<gene>
    <name evidence="1" type="ORF">JCR33_05130</name>
</gene>
<proteinExistence type="predicted"/>
<comment type="caution">
    <text evidence="1">The sequence shown here is derived from an EMBL/GenBank/DDBJ whole genome shotgun (WGS) entry which is preliminary data.</text>
</comment>
<keyword evidence="2" id="KW-1185">Reference proteome</keyword>
<dbReference type="EMBL" id="JAEKJA010000003">
    <property type="protein sequence ID" value="MBJ3775059.1"/>
    <property type="molecule type" value="Genomic_DNA"/>
</dbReference>
<dbReference type="Proteomes" id="UP000609531">
    <property type="component" value="Unassembled WGS sequence"/>
</dbReference>
<reference evidence="1" key="1">
    <citation type="submission" date="2020-12" db="EMBL/GenBank/DDBJ databases">
        <title>Bacterial taxonomy.</title>
        <authorList>
            <person name="Pan X."/>
        </authorList>
    </citation>
    <scope>NUCLEOTIDE SEQUENCE</scope>
    <source>
        <strain evidence="1">B2012</strain>
    </source>
</reference>
<evidence type="ECO:0000313" key="1">
    <source>
        <dbReference type="EMBL" id="MBJ3775059.1"/>
    </source>
</evidence>
<dbReference type="RefSeq" id="WP_198880950.1">
    <property type="nucleotide sequence ID" value="NZ_JAEKJA010000003.1"/>
</dbReference>
<dbReference type="AlphaFoldDB" id="A0A934IP83"/>
<organism evidence="1 2">
    <name type="scientific">Acuticoccus mangrovi</name>
    <dbReference type="NCBI Taxonomy" id="2796142"/>
    <lineage>
        <taxon>Bacteria</taxon>
        <taxon>Pseudomonadati</taxon>
        <taxon>Pseudomonadota</taxon>
        <taxon>Alphaproteobacteria</taxon>
        <taxon>Hyphomicrobiales</taxon>
        <taxon>Amorphaceae</taxon>
        <taxon>Acuticoccus</taxon>
    </lineage>
</organism>
<accession>A0A934IP83</accession>
<protein>
    <submittedName>
        <fullName evidence="1">Uncharacterized protein</fullName>
    </submittedName>
</protein>